<keyword evidence="1" id="KW-1133">Transmembrane helix</keyword>
<dbReference type="AlphaFoldDB" id="A0A8S0WKT6"/>
<evidence type="ECO:0000313" key="3">
    <source>
        <dbReference type="Proteomes" id="UP000494216"/>
    </source>
</evidence>
<reference evidence="2 3" key="1">
    <citation type="submission" date="2020-02" db="EMBL/GenBank/DDBJ databases">
        <authorList>
            <person name="Hogendoorn C."/>
        </authorList>
    </citation>
    <scope>NUCLEOTIDE SEQUENCE [LARGE SCALE GENOMIC DNA]</scope>
    <source>
        <strain evidence="2">METHB21</strain>
    </source>
</reference>
<organism evidence="2 3">
    <name type="scientific">Candidatus Methylobacter favarea</name>
    <dbReference type="NCBI Taxonomy" id="2707345"/>
    <lineage>
        <taxon>Bacteria</taxon>
        <taxon>Pseudomonadati</taxon>
        <taxon>Pseudomonadota</taxon>
        <taxon>Gammaproteobacteria</taxon>
        <taxon>Methylococcales</taxon>
        <taxon>Methylococcaceae</taxon>
        <taxon>Methylobacter</taxon>
    </lineage>
</organism>
<keyword evidence="1" id="KW-0472">Membrane</keyword>
<feature type="transmembrane region" description="Helical" evidence="1">
    <location>
        <begin position="118"/>
        <end position="144"/>
    </location>
</feature>
<comment type="caution">
    <text evidence="2">The sequence shown here is derived from an EMBL/GenBank/DDBJ whole genome shotgun (WGS) entry which is preliminary data.</text>
</comment>
<evidence type="ECO:0000256" key="1">
    <source>
        <dbReference type="SAM" id="Phobius"/>
    </source>
</evidence>
<feature type="transmembrane region" description="Helical" evidence="1">
    <location>
        <begin position="63"/>
        <end position="92"/>
    </location>
</feature>
<accession>A0A8S0WKT6</accession>
<proteinExistence type="predicted"/>
<gene>
    <name evidence="2" type="ORF">METHB2_60092</name>
</gene>
<protein>
    <submittedName>
        <fullName evidence="2">Uncharacterized protein</fullName>
    </submittedName>
</protein>
<evidence type="ECO:0000313" key="2">
    <source>
        <dbReference type="EMBL" id="CAA9892200.1"/>
    </source>
</evidence>
<dbReference type="Proteomes" id="UP000494216">
    <property type="component" value="Unassembled WGS sequence"/>
</dbReference>
<keyword evidence="3" id="KW-1185">Reference proteome</keyword>
<sequence length="151" mass="16429">MLPDTEPLAFNLPASGASRMSAMRTLTALFGAPLLWVVQMSLSEALAAYACYPHQAPLAAPVWSSLVLMLAGISLICLIGALLSGFTAWSLWRQAEQERKFPGTDKNRLADAQGRRRFLARLGMMSSLLFIIATLFTGCAIIFVSPCSSWF</sequence>
<name>A0A8S0WKT6_9GAMM</name>
<keyword evidence="1" id="KW-0812">Transmembrane</keyword>
<dbReference type="EMBL" id="CADCXN010000091">
    <property type="protein sequence ID" value="CAA9892200.1"/>
    <property type="molecule type" value="Genomic_DNA"/>
</dbReference>